<protein>
    <submittedName>
        <fullName evidence="1">Uncharacterized protein</fullName>
    </submittedName>
</protein>
<evidence type="ECO:0000313" key="1">
    <source>
        <dbReference type="EMBL" id="MBX38742.1"/>
    </source>
</evidence>
<organism evidence="1">
    <name type="scientific">Rhizophora mucronata</name>
    <name type="common">Asiatic mangrove</name>
    <dbReference type="NCBI Taxonomy" id="61149"/>
    <lineage>
        <taxon>Eukaryota</taxon>
        <taxon>Viridiplantae</taxon>
        <taxon>Streptophyta</taxon>
        <taxon>Embryophyta</taxon>
        <taxon>Tracheophyta</taxon>
        <taxon>Spermatophyta</taxon>
        <taxon>Magnoliopsida</taxon>
        <taxon>eudicotyledons</taxon>
        <taxon>Gunneridae</taxon>
        <taxon>Pentapetalae</taxon>
        <taxon>rosids</taxon>
        <taxon>fabids</taxon>
        <taxon>Malpighiales</taxon>
        <taxon>Rhizophoraceae</taxon>
        <taxon>Rhizophora</taxon>
    </lineage>
</organism>
<dbReference type="AlphaFoldDB" id="A0A2P2N8G3"/>
<proteinExistence type="predicted"/>
<accession>A0A2P2N8G3</accession>
<reference evidence="1" key="1">
    <citation type="submission" date="2018-02" db="EMBL/GenBank/DDBJ databases">
        <title>Rhizophora mucronata_Transcriptome.</title>
        <authorList>
            <person name="Meera S.P."/>
            <person name="Sreeshan A."/>
            <person name="Augustine A."/>
        </authorList>
    </citation>
    <scope>NUCLEOTIDE SEQUENCE</scope>
    <source>
        <tissue evidence="1">Leaf</tissue>
    </source>
</reference>
<sequence length="48" mass="5496">MARTLVRIKYADKNLRTSTLTQAHSVLNLRSIIYFSNSNIDTMACYNS</sequence>
<name>A0A2P2N8G3_RHIMU</name>
<dbReference type="EMBL" id="GGEC01058258">
    <property type="protein sequence ID" value="MBX38742.1"/>
    <property type="molecule type" value="Transcribed_RNA"/>
</dbReference>